<keyword evidence="1" id="KW-0472">Membrane</keyword>
<dbReference type="SUPFAM" id="SSF56935">
    <property type="entry name" value="Porins"/>
    <property type="match status" value="1"/>
</dbReference>
<accession>Q5GY48</accession>
<keyword evidence="4" id="KW-1185">Reference proteome</keyword>
<dbReference type="EMBL" id="AE013598">
    <property type="protein sequence ID" value="AAW76373.1"/>
    <property type="molecule type" value="Genomic_DNA"/>
</dbReference>
<comment type="similarity">
    <text evidence="1">Belongs to the TonB-dependent receptor family.</text>
</comment>
<name>Q5GY48_XANOR</name>
<sequence length="362" mass="37558">MSACLHHGRGPWLAAACLAIYVDLRRCMPARACVAHRFVCHTTQEHCMPMLPFSRTTGTTTQPLPSRLATALLLALSAGAAAPVSAQQATGGDATQTLGSVVVTGSRLRRVDTETANPVVIVSQQQIAATGKATVGDLLQELPSIAGNATNPYTNNGGGTWASAISLRGLGDKRTLVLVDGIRLAYNDVNAIPSSMIERIEVLSDGASAVYGSYAIGGVVNFILRSRFDGVQFSSDVGTSSEGDGNRRNLTLTTGKTWERGSLIGSLSYHNIDAVSAAARHDSKDALALTNGQPVKQGSSATPTGTVNFNDGSDQSQLLAPSNGCGRATLSSGVSGRAGPNDFHCYSASADSYNYGSVKPTV</sequence>
<keyword evidence="1" id="KW-0813">Transport</keyword>
<organism evidence="3 4">
    <name type="scientific">Xanthomonas oryzae pv. oryzae (strain KACC10331 / KXO85)</name>
    <dbReference type="NCBI Taxonomy" id="291331"/>
    <lineage>
        <taxon>Bacteria</taxon>
        <taxon>Pseudomonadati</taxon>
        <taxon>Pseudomonadota</taxon>
        <taxon>Gammaproteobacteria</taxon>
        <taxon>Lysobacterales</taxon>
        <taxon>Lysobacteraceae</taxon>
        <taxon>Xanthomonas</taxon>
    </lineage>
</organism>
<dbReference type="InterPro" id="IPR037066">
    <property type="entry name" value="Plug_dom_sf"/>
</dbReference>
<dbReference type="GO" id="GO:0009279">
    <property type="term" value="C:cell outer membrane"/>
    <property type="evidence" value="ECO:0007669"/>
    <property type="project" value="UniProtKB-SubCell"/>
</dbReference>
<keyword evidence="1" id="KW-1134">Transmembrane beta strand</keyword>
<dbReference type="Gene3D" id="2.170.130.10">
    <property type="entry name" value="TonB-dependent receptor, plug domain"/>
    <property type="match status" value="1"/>
</dbReference>
<dbReference type="AlphaFoldDB" id="Q5GY48"/>
<dbReference type="InterPro" id="IPR012910">
    <property type="entry name" value="Plug_dom"/>
</dbReference>
<protein>
    <submittedName>
        <fullName evidence="3">TonB-dependent receptor</fullName>
    </submittedName>
</protein>
<evidence type="ECO:0000256" key="1">
    <source>
        <dbReference type="PROSITE-ProRule" id="PRU01360"/>
    </source>
</evidence>
<dbReference type="PANTHER" id="PTHR47234">
    <property type="match status" value="1"/>
</dbReference>
<evidence type="ECO:0000313" key="3">
    <source>
        <dbReference type="EMBL" id="AAW76373.1"/>
    </source>
</evidence>
<dbReference type="KEGG" id="xoo:XOO3119"/>
<comment type="subcellular location">
    <subcellularLocation>
        <location evidence="1">Cell outer membrane</location>
        <topology evidence="1">Multi-pass membrane protein</topology>
    </subcellularLocation>
</comment>
<keyword evidence="3" id="KW-0675">Receptor</keyword>
<dbReference type="Pfam" id="PF07715">
    <property type="entry name" value="Plug"/>
    <property type="match status" value="1"/>
</dbReference>
<dbReference type="PANTHER" id="PTHR47234:SF2">
    <property type="entry name" value="TONB-DEPENDENT RECEPTOR"/>
    <property type="match status" value="1"/>
</dbReference>
<evidence type="ECO:0000259" key="2">
    <source>
        <dbReference type="Pfam" id="PF07715"/>
    </source>
</evidence>
<dbReference type="PROSITE" id="PS52016">
    <property type="entry name" value="TONB_DEPENDENT_REC_3"/>
    <property type="match status" value="1"/>
</dbReference>
<keyword evidence="1" id="KW-0812">Transmembrane</keyword>
<dbReference type="Proteomes" id="UP000006735">
    <property type="component" value="Chromosome"/>
</dbReference>
<proteinExistence type="inferred from homology"/>
<gene>
    <name evidence="3" type="primary">btuB</name>
    <name evidence="3" type="ordered locus">XOO3119</name>
</gene>
<dbReference type="HOGENOM" id="CLU_764941_0_0_6"/>
<dbReference type="InterPro" id="IPR039426">
    <property type="entry name" value="TonB-dep_rcpt-like"/>
</dbReference>
<evidence type="ECO:0000313" key="4">
    <source>
        <dbReference type="Proteomes" id="UP000006735"/>
    </source>
</evidence>
<reference evidence="3 4" key="1">
    <citation type="journal article" date="2005" name="Nucleic Acids Res.">
        <title>The genome sequence of Xanthomonas oryzae pathovar oryzae KACC10331, the bacterial blight pathogen of rice.</title>
        <authorList>
            <person name="Lee B.M."/>
            <person name="Park Y.J."/>
            <person name="Park D.S."/>
            <person name="Kang H.W."/>
            <person name="Kim J.G."/>
            <person name="Song E.S."/>
            <person name="Park I.C."/>
            <person name="Yoon U.H."/>
            <person name="Hahn J.H."/>
            <person name="Koo B.S."/>
            <person name="Lee G.B."/>
            <person name="Kim H."/>
            <person name="Park H.S."/>
            <person name="Yoon K.O."/>
            <person name="Kim J.H."/>
            <person name="Jung C.H."/>
            <person name="Koh N.H."/>
            <person name="Seo J.S."/>
            <person name="Go S.J."/>
        </authorList>
    </citation>
    <scope>NUCLEOTIDE SEQUENCE [LARGE SCALE GENOMIC DNA]</scope>
    <source>
        <strain evidence="4">KACC10331 / KXO85</strain>
    </source>
</reference>
<dbReference type="STRING" id="291331.XOO3119"/>
<feature type="domain" description="TonB-dependent receptor plug" evidence="2">
    <location>
        <begin position="114"/>
        <end position="219"/>
    </location>
</feature>
<keyword evidence="1" id="KW-0998">Cell outer membrane</keyword>